<reference evidence="3 4" key="1">
    <citation type="submission" date="2018-11" db="EMBL/GenBank/DDBJ databases">
        <title>Genome sequence and assembly of Colletotrichum sidae.</title>
        <authorList>
            <person name="Gan P."/>
            <person name="Shirasu K."/>
        </authorList>
    </citation>
    <scope>NUCLEOTIDE SEQUENCE [LARGE SCALE GENOMIC DNA]</scope>
    <source>
        <strain evidence="3 4">CBS 518.97</strain>
    </source>
</reference>
<keyword evidence="1" id="KW-0539">Nucleus</keyword>
<evidence type="ECO:0000256" key="1">
    <source>
        <dbReference type="ARBA" id="ARBA00023242"/>
    </source>
</evidence>
<comment type="caution">
    <text evidence="3">The sequence shown here is derived from an EMBL/GenBank/DDBJ whole genome shotgun (WGS) entry which is preliminary data.</text>
</comment>
<dbReference type="Pfam" id="PF11951">
    <property type="entry name" value="Fungal_trans_2"/>
    <property type="match status" value="1"/>
</dbReference>
<evidence type="ECO:0000313" key="3">
    <source>
        <dbReference type="EMBL" id="TEA12028.1"/>
    </source>
</evidence>
<dbReference type="Proteomes" id="UP000295604">
    <property type="component" value="Unassembled WGS sequence"/>
</dbReference>
<evidence type="ECO:0000256" key="2">
    <source>
        <dbReference type="SAM" id="MobiDB-lite"/>
    </source>
</evidence>
<protein>
    <submittedName>
        <fullName evidence="3">Uncharacterized protein</fullName>
    </submittedName>
</protein>
<accession>A0A4R8T688</accession>
<dbReference type="AlphaFoldDB" id="A0A4R8T688"/>
<organism evidence="3 4">
    <name type="scientific">Colletotrichum sidae</name>
    <dbReference type="NCBI Taxonomy" id="1347389"/>
    <lineage>
        <taxon>Eukaryota</taxon>
        <taxon>Fungi</taxon>
        <taxon>Dikarya</taxon>
        <taxon>Ascomycota</taxon>
        <taxon>Pezizomycotina</taxon>
        <taxon>Sordariomycetes</taxon>
        <taxon>Hypocreomycetidae</taxon>
        <taxon>Glomerellales</taxon>
        <taxon>Glomerellaceae</taxon>
        <taxon>Colletotrichum</taxon>
        <taxon>Colletotrichum orbiculare species complex</taxon>
    </lineage>
</organism>
<proteinExistence type="predicted"/>
<dbReference type="PANTHER" id="PTHR37540:SF9">
    <property type="entry name" value="ZN(2)-C6 FUNGAL-TYPE DOMAIN-CONTAINING PROTEIN"/>
    <property type="match status" value="1"/>
</dbReference>
<feature type="region of interest" description="Disordered" evidence="2">
    <location>
        <begin position="1"/>
        <end position="22"/>
    </location>
</feature>
<gene>
    <name evidence="3" type="ORF">C8034_v006963</name>
</gene>
<name>A0A4R8T688_9PEZI</name>
<dbReference type="EMBL" id="QAPF01000293">
    <property type="protein sequence ID" value="TEA12028.1"/>
    <property type="molecule type" value="Genomic_DNA"/>
</dbReference>
<dbReference type="PANTHER" id="PTHR37540">
    <property type="entry name" value="TRANSCRIPTION FACTOR (ACR-2), PUTATIVE-RELATED-RELATED"/>
    <property type="match status" value="1"/>
</dbReference>
<dbReference type="InterPro" id="IPR021858">
    <property type="entry name" value="Fun_TF"/>
</dbReference>
<sequence>MSFHFVHAGDASSSRRKAARSHVMKGKNAGKVIASRGKKAATKHQLAELIPAHDGTIASIRRLAGSDLSTFSPGAELTPHIRLLLSQYFNIVGEALYPSELCEPSNVLKMAWFEYMINDKAFFHVSLAVTAATLDFYEHADADSPQCVYHTTQAIRHVNKRLTGCEKLSDTTIGVVCMLTIQESVRSDLEKYQTHMRGLYSMVDLRGGIRAFDANDELQQKIYRTDIQYALQVNCRPRYFSRCVPETVGQRLASVRDTTPRNLSINFEGAPEEVLQLVKDVEQASFLFNNIGRDSKLSPEEYKSIMTSLCYRLKHAEAAHQEHLNANQKVCLVGLVCLMTTLLLQFGRQRRVKYTALAVSLKQSLCDIGVGTQLPLSSYFWLLMIGGISVFDIEDEGWLLPGITRCNQIMGLKDWTQARSLLQSLPWIHVFHTLPGKELWLKTTREVTVLNEEI</sequence>
<evidence type="ECO:0000313" key="4">
    <source>
        <dbReference type="Proteomes" id="UP000295604"/>
    </source>
</evidence>
<keyword evidence="4" id="KW-1185">Reference proteome</keyword>